<evidence type="ECO:0000313" key="3">
    <source>
        <dbReference type="EMBL" id="MPN19584.1"/>
    </source>
</evidence>
<organism evidence="3">
    <name type="scientific">bioreactor metagenome</name>
    <dbReference type="NCBI Taxonomy" id="1076179"/>
    <lineage>
        <taxon>unclassified sequences</taxon>
        <taxon>metagenomes</taxon>
        <taxon>ecological metagenomes</taxon>
    </lineage>
</organism>
<dbReference type="Pfam" id="PF01202">
    <property type="entry name" value="SKI"/>
    <property type="match status" value="1"/>
</dbReference>
<dbReference type="InterPro" id="IPR027417">
    <property type="entry name" value="P-loop_NTPase"/>
</dbReference>
<evidence type="ECO:0000256" key="1">
    <source>
        <dbReference type="ARBA" id="ARBA00022605"/>
    </source>
</evidence>
<dbReference type="EC" id="2.7.1.71" evidence="3"/>
<dbReference type="PANTHER" id="PTHR21087">
    <property type="entry name" value="SHIKIMATE KINASE"/>
    <property type="match status" value="1"/>
</dbReference>
<dbReference type="InterPro" id="IPR031322">
    <property type="entry name" value="Shikimate/glucono_kinase"/>
</dbReference>
<dbReference type="GO" id="GO:0004765">
    <property type="term" value="F:shikimate kinase activity"/>
    <property type="evidence" value="ECO:0007669"/>
    <property type="project" value="UniProtKB-EC"/>
</dbReference>
<keyword evidence="3" id="KW-0808">Transferase</keyword>
<proteinExistence type="predicted"/>
<gene>
    <name evidence="3" type="primary">aroK_35</name>
    <name evidence="3" type="ORF">SDC9_166955</name>
</gene>
<name>A0A645G619_9ZZZZ</name>
<dbReference type="GO" id="GO:0009073">
    <property type="term" value="P:aromatic amino acid family biosynthetic process"/>
    <property type="evidence" value="ECO:0007669"/>
    <property type="project" value="UniProtKB-KW"/>
</dbReference>
<evidence type="ECO:0000256" key="2">
    <source>
        <dbReference type="ARBA" id="ARBA00023141"/>
    </source>
</evidence>
<accession>A0A645G619</accession>
<dbReference type="GO" id="GO:0008652">
    <property type="term" value="P:amino acid biosynthetic process"/>
    <property type="evidence" value="ECO:0007669"/>
    <property type="project" value="UniProtKB-KW"/>
</dbReference>
<dbReference type="EMBL" id="VSSQ01067170">
    <property type="protein sequence ID" value="MPN19584.1"/>
    <property type="molecule type" value="Genomic_DNA"/>
</dbReference>
<dbReference type="GO" id="GO:0005829">
    <property type="term" value="C:cytosol"/>
    <property type="evidence" value="ECO:0007669"/>
    <property type="project" value="TreeGrafter"/>
</dbReference>
<comment type="caution">
    <text evidence="3">The sequence shown here is derived from an EMBL/GenBank/DDBJ whole genome shotgun (WGS) entry which is preliminary data.</text>
</comment>
<sequence length="188" mass="21727">MIIYVVGMACVGKTTIGRMLAERLGYTFFDLDEEVMKYYQKSIERLQSEHLTMYGFREKAGVVLDHLLSKNIDCVIAGTPAGLKFAYNKVFKRHKKDKELYSLYLYDTCENVLDRLTFYDVDSNPIEEPMSPAKRLRYLRDVKADFNYFKSSYDRADVQVSIENIPLSDIPEKICNILVEQHVLPAGV</sequence>
<keyword evidence="3" id="KW-0418">Kinase</keyword>
<dbReference type="Gene3D" id="3.40.50.300">
    <property type="entry name" value="P-loop containing nucleotide triphosphate hydrolases"/>
    <property type="match status" value="1"/>
</dbReference>
<keyword evidence="2" id="KW-0057">Aromatic amino acid biosynthesis</keyword>
<dbReference type="PRINTS" id="PR01100">
    <property type="entry name" value="SHIKIMTKNASE"/>
</dbReference>
<dbReference type="SUPFAM" id="SSF52540">
    <property type="entry name" value="P-loop containing nucleoside triphosphate hydrolases"/>
    <property type="match status" value="1"/>
</dbReference>
<dbReference type="AlphaFoldDB" id="A0A645G619"/>
<dbReference type="PANTHER" id="PTHR21087:SF16">
    <property type="entry name" value="SHIKIMATE KINASE 1, CHLOROPLASTIC"/>
    <property type="match status" value="1"/>
</dbReference>
<reference evidence="3" key="1">
    <citation type="submission" date="2019-08" db="EMBL/GenBank/DDBJ databases">
        <authorList>
            <person name="Kucharzyk K."/>
            <person name="Murdoch R.W."/>
            <person name="Higgins S."/>
            <person name="Loffler F."/>
        </authorList>
    </citation>
    <scope>NUCLEOTIDE SEQUENCE</scope>
</reference>
<protein>
    <submittedName>
        <fullName evidence="3">Shikimate kinase</fullName>
        <ecNumber evidence="3">2.7.1.71</ecNumber>
    </submittedName>
</protein>
<keyword evidence="1" id="KW-0028">Amino-acid biosynthesis</keyword>